<dbReference type="NCBIfam" id="TIGR02937">
    <property type="entry name" value="sigma70-ECF"/>
    <property type="match status" value="1"/>
</dbReference>
<dbReference type="SUPFAM" id="SSF88659">
    <property type="entry name" value="Sigma3 and sigma4 domains of RNA polymerase sigma factors"/>
    <property type="match status" value="1"/>
</dbReference>
<keyword evidence="4" id="KW-0238">DNA-binding</keyword>
<protein>
    <submittedName>
        <fullName evidence="7">RNA polymerase sigma factor</fullName>
    </submittedName>
</protein>
<dbReference type="EMBL" id="CP036339">
    <property type="protein sequence ID" value="QDT73717.1"/>
    <property type="molecule type" value="Genomic_DNA"/>
</dbReference>
<dbReference type="InterPro" id="IPR013324">
    <property type="entry name" value="RNA_pol_sigma_r3/r4-like"/>
</dbReference>
<comment type="similarity">
    <text evidence="1">Belongs to the sigma-70 factor family. ECF subfamily.</text>
</comment>
<name>A0A517TZB1_9BACT</name>
<dbReference type="SUPFAM" id="SSF88946">
    <property type="entry name" value="Sigma2 domain of RNA polymerase sigma factors"/>
    <property type="match status" value="1"/>
</dbReference>
<reference evidence="7 8" key="1">
    <citation type="submission" date="2019-02" db="EMBL/GenBank/DDBJ databases">
        <title>Deep-cultivation of Planctomycetes and their phenomic and genomic characterization uncovers novel biology.</title>
        <authorList>
            <person name="Wiegand S."/>
            <person name="Jogler M."/>
            <person name="Boedeker C."/>
            <person name="Pinto D."/>
            <person name="Vollmers J."/>
            <person name="Rivas-Marin E."/>
            <person name="Kohn T."/>
            <person name="Peeters S.H."/>
            <person name="Heuer A."/>
            <person name="Rast P."/>
            <person name="Oberbeckmann S."/>
            <person name="Bunk B."/>
            <person name="Jeske O."/>
            <person name="Meyerdierks A."/>
            <person name="Storesund J.E."/>
            <person name="Kallscheuer N."/>
            <person name="Luecker S."/>
            <person name="Lage O.M."/>
            <person name="Pohl T."/>
            <person name="Merkel B.J."/>
            <person name="Hornburger P."/>
            <person name="Mueller R.-W."/>
            <person name="Bruemmer F."/>
            <person name="Labrenz M."/>
            <person name="Spormann A.M."/>
            <person name="Op den Camp H."/>
            <person name="Overmann J."/>
            <person name="Amann R."/>
            <person name="Jetten M.S.M."/>
            <person name="Mascher T."/>
            <person name="Medema M.H."/>
            <person name="Devos D.P."/>
            <person name="Kaster A.-K."/>
            <person name="Ovreas L."/>
            <person name="Rohde M."/>
            <person name="Galperin M.Y."/>
            <person name="Jogler C."/>
        </authorList>
    </citation>
    <scope>NUCLEOTIDE SEQUENCE [LARGE SCALE GENOMIC DNA]</scope>
    <source>
        <strain evidence="7 8">I41</strain>
    </source>
</reference>
<dbReference type="InterPro" id="IPR013325">
    <property type="entry name" value="RNA_pol_sigma_r2"/>
</dbReference>
<organism evidence="7 8">
    <name type="scientific">Lacipirellula limnantheis</name>
    <dbReference type="NCBI Taxonomy" id="2528024"/>
    <lineage>
        <taxon>Bacteria</taxon>
        <taxon>Pseudomonadati</taxon>
        <taxon>Planctomycetota</taxon>
        <taxon>Planctomycetia</taxon>
        <taxon>Pirellulales</taxon>
        <taxon>Lacipirellulaceae</taxon>
        <taxon>Lacipirellula</taxon>
    </lineage>
</organism>
<evidence type="ECO:0000256" key="5">
    <source>
        <dbReference type="ARBA" id="ARBA00023163"/>
    </source>
</evidence>
<dbReference type="RefSeq" id="WP_145433277.1">
    <property type="nucleotide sequence ID" value="NZ_CP036339.1"/>
</dbReference>
<evidence type="ECO:0000259" key="6">
    <source>
        <dbReference type="Pfam" id="PF07638"/>
    </source>
</evidence>
<dbReference type="AlphaFoldDB" id="A0A517TZB1"/>
<proteinExistence type="inferred from homology"/>
<dbReference type="Gene3D" id="1.10.10.10">
    <property type="entry name" value="Winged helix-like DNA-binding domain superfamily/Winged helix DNA-binding domain"/>
    <property type="match status" value="1"/>
</dbReference>
<keyword evidence="3" id="KW-0731">Sigma factor</keyword>
<accession>A0A517TZB1</accession>
<evidence type="ECO:0000256" key="1">
    <source>
        <dbReference type="ARBA" id="ARBA00010641"/>
    </source>
</evidence>
<dbReference type="Proteomes" id="UP000317909">
    <property type="component" value="Chromosome"/>
</dbReference>
<keyword evidence="2" id="KW-0805">Transcription regulation</keyword>
<dbReference type="PANTHER" id="PTHR43133:SF8">
    <property type="entry name" value="RNA POLYMERASE SIGMA FACTOR HI_1459-RELATED"/>
    <property type="match status" value="1"/>
</dbReference>
<evidence type="ECO:0000313" key="8">
    <source>
        <dbReference type="Proteomes" id="UP000317909"/>
    </source>
</evidence>
<gene>
    <name evidence="7" type="ORF">I41_29080</name>
</gene>
<dbReference type="Gene3D" id="1.10.1740.10">
    <property type="match status" value="1"/>
</dbReference>
<evidence type="ECO:0000313" key="7">
    <source>
        <dbReference type="EMBL" id="QDT73717.1"/>
    </source>
</evidence>
<evidence type="ECO:0000256" key="3">
    <source>
        <dbReference type="ARBA" id="ARBA00023082"/>
    </source>
</evidence>
<sequence length="191" mass="21647">MNEEATAEILERYRQGDPAAADELFARYVERLTRLARARLSPMLAVRTDPEDIVMSAYRSFFVGARAGRFTLSRSGDLWRLLATITLRKLYRQARRHRTAGRSAAMEALLAEKDAFSREPSPEEVVGLSDELESLLSRLDPLARRVVELRLQEESLAAIAELTGRSERTIRRTLAEIRGSLAKRMERAGDE</sequence>
<dbReference type="GO" id="GO:0016987">
    <property type="term" value="F:sigma factor activity"/>
    <property type="evidence" value="ECO:0007669"/>
    <property type="project" value="UniProtKB-KW"/>
</dbReference>
<dbReference type="PANTHER" id="PTHR43133">
    <property type="entry name" value="RNA POLYMERASE ECF-TYPE SIGMA FACTO"/>
    <property type="match status" value="1"/>
</dbReference>
<dbReference type="InterPro" id="IPR036388">
    <property type="entry name" value="WH-like_DNA-bd_sf"/>
</dbReference>
<evidence type="ECO:0000256" key="4">
    <source>
        <dbReference type="ARBA" id="ARBA00023125"/>
    </source>
</evidence>
<dbReference type="GO" id="GO:0006352">
    <property type="term" value="P:DNA-templated transcription initiation"/>
    <property type="evidence" value="ECO:0007669"/>
    <property type="project" value="InterPro"/>
</dbReference>
<dbReference type="KEGG" id="llh:I41_29080"/>
<dbReference type="InterPro" id="IPR014284">
    <property type="entry name" value="RNA_pol_sigma-70_dom"/>
</dbReference>
<dbReference type="InterPro" id="IPR039425">
    <property type="entry name" value="RNA_pol_sigma-70-like"/>
</dbReference>
<dbReference type="OrthoDB" id="280689at2"/>
<dbReference type="InterPro" id="IPR053812">
    <property type="entry name" value="HTH_Sigma70_ECF-like"/>
</dbReference>
<keyword evidence="5" id="KW-0804">Transcription</keyword>
<evidence type="ECO:0000256" key="2">
    <source>
        <dbReference type="ARBA" id="ARBA00023015"/>
    </source>
</evidence>
<feature type="domain" description="RNA polymerase sigma-70 ECF-like HTH" evidence="6">
    <location>
        <begin position="6"/>
        <end position="185"/>
    </location>
</feature>
<keyword evidence="8" id="KW-1185">Reference proteome</keyword>
<dbReference type="GO" id="GO:0003677">
    <property type="term" value="F:DNA binding"/>
    <property type="evidence" value="ECO:0007669"/>
    <property type="project" value="UniProtKB-KW"/>
</dbReference>
<dbReference type="Pfam" id="PF07638">
    <property type="entry name" value="Sigma70_ECF"/>
    <property type="match status" value="1"/>
</dbReference>